<feature type="compositionally biased region" description="Pro residues" evidence="5">
    <location>
        <begin position="116"/>
        <end position="131"/>
    </location>
</feature>
<name>A0ABS6AK35_9RHOB</name>
<feature type="compositionally biased region" description="Basic and acidic residues" evidence="5">
    <location>
        <begin position="156"/>
        <end position="187"/>
    </location>
</feature>
<dbReference type="RefSeq" id="WP_216032695.1">
    <property type="nucleotide sequence ID" value="NZ_JAHKNG010000010.1"/>
</dbReference>
<accession>A0ABS6AK35</accession>
<evidence type="ECO:0000313" key="7">
    <source>
        <dbReference type="Proteomes" id="UP001166191"/>
    </source>
</evidence>
<organism evidence="6 7">
    <name type="scientific">Paracoccus marinaquae</name>
    <dbReference type="NCBI Taxonomy" id="2841926"/>
    <lineage>
        <taxon>Bacteria</taxon>
        <taxon>Pseudomonadati</taxon>
        <taxon>Pseudomonadota</taxon>
        <taxon>Alphaproteobacteria</taxon>
        <taxon>Rhodobacterales</taxon>
        <taxon>Paracoccaceae</taxon>
        <taxon>Paracoccus</taxon>
    </lineage>
</organism>
<keyword evidence="7" id="KW-1185">Reference proteome</keyword>
<evidence type="ECO:0000256" key="4">
    <source>
        <dbReference type="ARBA" id="ARBA00023136"/>
    </source>
</evidence>
<sequence>MARSRSLEIAGFVVIAAALHVSAAAVMLPEQMKRGAFYDAPPAVLAAGSVDMAGLVSEWDAPPEPTTEIVETTPPAPPVEEVQDEAPLSEQPPVVTAMAPPPALLPPETSAVRPNLPEPPAPQPEIVPPELPELQSFSPPEIVPPLRLDASARPMQRPDPKPEPQREIRKQAQPKAEPERQKARTEAPRQPQAAAPSRAGQGGQSAASSSGGGGGGVSAKQRASMQAKWHAQISSCLLRSIARTSGGSGLRATLSVRVGRNGRVQAASVTGSSGQARIDREIARGAQRARCPAAPKELTDASYSFTQPISIR</sequence>
<evidence type="ECO:0000256" key="2">
    <source>
        <dbReference type="ARBA" id="ARBA00022692"/>
    </source>
</evidence>
<evidence type="ECO:0000313" key="6">
    <source>
        <dbReference type="EMBL" id="MBU3030009.1"/>
    </source>
</evidence>
<comment type="caution">
    <text evidence="6">The sequence shown here is derived from an EMBL/GenBank/DDBJ whole genome shotgun (WGS) entry which is preliminary data.</text>
</comment>
<evidence type="ECO:0000256" key="1">
    <source>
        <dbReference type="ARBA" id="ARBA00004167"/>
    </source>
</evidence>
<keyword evidence="4" id="KW-0472">Membrane</keyword>
<dbReference type="EMBL" id="JAHKNG010000010">
    <property type="protein sequence ID" value="MBU3030009.1"/>
    <property type="molecule type" value="Genomic_DNA"/>
</dbReference>
<dbReference type="InterPro" id="IPR006260">
    <property type="entry name" value="TonB/TolA_C"/>
</dbReference>
<keyword evidence="2" id="KW-0812">Transmembrane</keyword>
<dbReference type="Proteomes" id="UP001166191">
    <property type="component" value="Unassembled WGS sequence"/>
</dbReference>
<keyword evidence="3" id="KW-1133">Transmembrane helix</keyword>
<reference evidence="6" key="1">
    <citation type="submission" date="2021-06" db="EMBL/GenBank/DDBJ databases">
        <title>Paracoccus bacterium XHP0099 sp. nov., isolated from the surface waters of the Yellow Sea.</title>
        <authorList>
            <person name="Xue H."/>
            <person name="Zhang D."/>
        </authorList>
    </citation>
    <scope>NUCLEOTIDE SEQUENCE</scope>
    <source>
        <strain evidence="6">XHP0099</strain>
    </source>
</reference>
<proteinExistence type="predicted"/>
<evidence type="ECO:0000256" key="3">
    <source>
        <dbReference type="ARBA" id="ARBA00022989"/>
    </source>
</evidence>
<evidence type="ECO:0000256" key="5">
    <source>
        <dbReference type="SAM" id="MobiDB-lite"/>
    </source>
</evidence>
<protein>
    <submittedName>
        <fullName evidence="6">TonB family protein</fullName>
    </submittedName>
</protein>
<comment type="subcellular location">
    <subcellularLocation>
        <location evidence="1">Membrane</location>
        <topology evidence="1">Single-pass membrane protein</topology>
    </subcellularLocation>
</comment>
<feature type="compositionally biased region" description="Low complexity" evidence="5">
    <location>
        <begin position="188"/>
        <end position="209"/>
    </location>
</feature>
<feature type="region of interest" description="Disordered" evidence="5">
    <location>
        <begin position="62"/>
        <end position="229"/>
    </location>
</feature>
<gene>
    <name evidence="6" type="ORF">KNW02_07750</name>
</gene>
<dbReference type="NCBIfam" id="TIGR01352">
    <property type="entry name" value="tonB_Cterm"/>
    <property type="match status" value="1"/>
</dbReference>